<organism evidence="2 3">
    <name type="scientific">Streptomyces triticagri</name>
    <dbReference type="NCBI Taxonomy" id="2293568"/>
    <lineage>
        <taxon>Bacteria</taxon>
        <taxon>Bacillati</taxon>
        <taxon>Actinomycetota</taxon>
        <taxon>Actinomycetes</taxon>
        <taxon>Kitasatosporales</taxon>
        <taxon>Streptomycetaceae</taxon>
        <taxon>Streptomyces</taxon>
    </lineage>
</organism>
<keyword evidence="3" id="KW-1185">Reference proteome</keyword>
<sequence length="84" mass="9486">MTTTTDKIAAIKAFIAQRNPEAADVTLDDDLIEMRAVDSLAFVEFLFLLEELSGESIDPEEIDVEDFRTLQRISDRFFAEKVSA</sequence>
<dbReference type="Gene3D" id="1.10.1200.10">
    <property type="entry name" value="ACP-like"/>
    <property type="match status" value="1"/>
</dbReference>
<feature type="domain" description="Carrier" evidence="1">
    <location>
        <begin position="2"/>
        <end position="81"/>
    </location>
</feature>
<dbReference type="Proteomes" id="UP000263094">
    <property type="component" value="Unassembled WGS sequence"/>
</dbReference>
<dbReference type="AlphaFoldDB" id="A0A372M7E9"/>
<evidence type="ECO:0000313" key="2">
    <source>
        <dbReference type="EMBL" id="RFU86791.1"/>
    </source>
</evidence>
<dbReference type="InterPro" id="IPR036736">
    <property type="entry name" value="ACP-like_sf"/>
</dbReference>
<dbReference type="InterPro" id="IPR009081">
    <property type="entry name" value="PP-bd_ACP"/>
</dbReference>
<dbReference type="Pfam" id="PF00550">
    <property type="entry name" value="PP-binding"/>
    <property type="match status" value="1"/>
</dbReference>
<dbReference type="EMBL" id="QUAK01000056">
    <property type="protein sequence ID" value="RFU86791.1"/>
    <property type="molecule type" value="Genomic_DNA"/>
</dbReference>
<dbReference type="PROSITE" id="PS50075">
    <property type="entry name" value="CARRIER"/>
    <property type="match status" value="1"/>
</dbReference>
<evidence type="ECO:0000313" key="3">
    <source>
        <dbReference type="Proteomes" id="UP000263094"/>
    </source>
</evidence>
<dbReference type="SUPFAM" id="SSF47336">
    <property type="entry name" value="ACP-like"/>
    <property type="match status" value="1"/>
</dbReference>
<proteinExistence type="predicted"/>
<gene>
    <name evidence="2" type="ORF">DY218_10500</name>
</gene>
<accession>A0A372M7E9</accession>
<protein>
    <submittedName>
        <fullName evidence="2">Acyl carrier protein</fullName>
    </submittedName>
</protein>
<reference evidence="2 3" key="1">
    <citation type="submission" date="2018-08" db="EMBL/GenBank/DDBJ databases">
        <title>Isolation, diversity and antifungal activity of Actinobacteria from wheat.</title>
        <authorList>
            <person name="Han C."/>
        </authorList>
    </citation>
    <scope>NUCLEOTIDE SEQUENCE [LARGE SCALE GENOMIC DNA]</scope>
    <source>
        <strain evidence="2 3">NEAU-YY421</strain>
    </source>
</reference>
<comment type="caution">
    <text evidence="2">The sequence shown here is derived from an EMBL/GenBank/DDBJ whole genome shotgun (WGS) entry which is preliminary data.</text>
</comment>
<evidence type="ECO:0000259" key="1">
    <source>
        <dbReference type="PROSITE" id="PS50075"/>
    </source>
</evidence>
<dbReference type="RefSeq" id="WP_128555671.1">
    <property type="nucleotide sequence ID" value="NZ_QUAK01000056.1"/>
</dbReference>
<name>A0A372M7E9_9ACTN</name>